<evidence type="ECO:0000256" key="1">
    <source>
        <dbReference type="SAM" id="MobiDB-lite"/>
    </source>
</evidence>
<dbReference type="Proteomes" id="UP000821853">
    <property type="component" value="Unassembled WGS sequence"/>
</dbReference>
<accession>A0A9J6GPR7</accession>
<gene>
    <name evidence="2" type="ORF">HPB48_005851</name>
</gene>
<organism evidence="2 3">
    <name type="scientific">Haemaphysalis longicornis</name>
    <name type="common">Bush tick</name>
    <dbReference type="NCBI Taxonomy" id="44386"/>
    <lineage>
        <taxon>Eukaryota</taxon>
        <taxon>Metazoa</taxon>
        <taxon>Ecdysozoa</taxon>
        <taxon>Arthropoda</taxon>
        <taxon>Chelicerata</taxon>
        <taxon>Arachnida</taxon>
        <taxon>Acari</taxon>
        <taxon>Parasitiformes</taxon>
        <taxon>Ixodida</taxon>
        <taxon>Ixodoidea</taxon>
        <taxon>Ixodidae</taxon>
        <taxon>Haemaphysalinae</taxon>
        <taxon>Haemaphysalis</taxon>
    </lineage>
</organism>
<protein>
    <submittedName>
        <fullName evidence="2">Uncharacterized protein</fullName>
    </submittedName>
</protein>
<dbReference type="VEuPathDB" id="VectorBase:HLOH_063132"/>
<reference evidence="2 3" key="1">
    <citation type="journal article" date="2020" name="Cell">
        <title>Large-Scale Comparative Analyses of Tick Genomes Elucidate Their Genetic Diversity and Vector Capacities.</title>
        <authorList>
            <consortium name="Tick Genome and Microbiome Consortium (TIGMIC)"/>
            <person name="Jia N."/>
            <person name="Wang J."/>
            <person name="Shi W."/>
            <person name="Du L."/>
            <person name="Sun Y."/>
            <person name="Zhan W."/>
            <person name="Jiang J.F."/>
            <person name="Wang Q."/>
            <person name="Zhang B."/>
            <person name="Ji P."/>
            <person name="Bell-Sakyi L."/>
            <person name="Cui X.M."/>
            <person name="Yuan T.T."/>
            <person name="Jiang B.G."/>
            <person name="Yang W.F."/>
            <person name="Lam T.T."/>
            <person name="Chang Q.C."/>
            <person name="Ding S.J."/>
            <person name="Wang X.J."/>
            <person name="Zhu J.G."/>
            <person name="Ruan X.D."/>
            <person name="Zhao L."/>
            <person name="Wei J.T."/>
            <person name="Ye R.Z."/>
            <person name="Que T.C."/>
            <person name="Du C.H."/>
            <person name="Zhou Y.H."/>
            <person name="Cheng J.X."/>
            <person name="Dai P.F."/>
            <person name="Guo W.B."/>
            <person name="Han X.H."/>
            <person name="Huang E.J."/>
            <person name="Li L.F."/>
            <person name="Wei W."/>
            <person name="Gao Y.C."/>
            <person name="Liu J.Z."/>
            <person name="Shao H.Z."/>
            <person name="Wang X."/>
            <person name="Wang C.C."/>
            <person name="Yang T.C."/>
            <person name="Huo Q.B."/>
            <person name="Li W."/>
            <person name="Chen H.Y."/>
            <person name="Chen S.E."/>
            <person name="Zhou L.G."/>
            <person name="Ni X.B."/>
            <person name="Tian J.H."/>
            <person name="Sheng Y."/>
            <person name="Liu T."/>
            <person name="Pan Y.S."/>
            <person name="Xia L.Y."/>
            <person name="Li J."/>
            <person name="Zhao F."/>
            <person name="Cao W.C."/>
        </authorList>
    </citation>
    <scope>NUCLEOTIDE SEQUENCE [LARGE SCALE GENOMIC DNA]</scope>
    <source>
        <strain evidence="2">HaeL-2018</strain>
    </source>
</reference>
<dbReference type="AlphaFoldDB" id="A0A9J6GPR7"/>
<evidence type="ECO:0000313" key="2">
    <source>
        <dbReference type="EMBL" id="KAH9376640.1"/>
    </source>
</evidence>
<dbReference type="EMBL" id="JABSTR010000008">
    <property type="protein sequence ID" value="KAH9376640.1"/>
    <property type="molecule type" value="Genomic_DNA"/>
</dbReference>
<evidence type="ECO:0000313" key="3">
    <source>
        <dbReference type="Proteomes" id="UP000821853"/>
    </source>
</evidence>
<proteinExistence type="predicted"/>
<sequence>MQGLNVCSTKRRQSKPAEGQPWVTKLESYYGLQSPDHRLNPLEKQTGQFVEQYASETKESGGYVRATNRRFAQRTLHRLRSFVQQAMQTDASLRPKGERDGGITERRDLLLVGDTYFISATTRR</sequence>
<feature type="region of interest" description="Disordered" evidence="1">
    <location>
        <begin position="1"/>
        <end position="20"/>
    </location>
</feature>
<name>A0A9J6GPR7_HAELO</name>
<comment type="caution">
    <text evidence="2">The sequence shown here is derived from an EMBL/GenBank/DDBJ whole genome shotgun (WGS) entry which is preliminary data.</text>
</comment>
<keyword evidence="3" id="KW-1185">Reference proteome</keyword>